<dbReference type="PANTHER" id="PTHR10791">
    <property type="entry name" value="RAG1-ACTIVATING PROTEIN 1"/>
    <property type="match status" value="1"/>
</dbReference>
<keyword evidence="12 13" id="KW-0472">Membrane</keyword>
<keyword evidence="7 14" id="KW-0762">Sugar transport</keyword>
<evidence type="ECO:0000256" key="8">
    <source>
        <dbReference type="ARBA" id="ARBA00022692"/>
    </source>
</evidence>
<reference evidence="14 15" key="1">
    <citation type="submission" date="2020-04" db="EMBL/GenBank/DDBJ databases">
        <title>Perkinsus chesapeaki whole genome sequence.</title>
        <authorList>
            <person name="Bogema D.R."/>
        </authorList>
    </citation>
    <scope>NUCLEOTIDE SEQUENCE [LARGE SCALE GENOMIC DNA]</scope>
    <source>
        <strain evidence="14">ATCC PRA-425</strain>
    </source>
</reference>
<keyword evidence="5" id="KW-0813">Transport</keyword>
<evidence type="ECO:0000256" key="10">
    <source>
        <dbReference type="ARBA" id="ARBA00022989"/>
    </source>
</evidence>
<dbReference type="GO" id="GO:0000139">
    <property type="term" value="C:Golgi membrane"/>
    <property type="evidence" value="ECO:0007669"/>
    <property type="project" value="UniProtKB-SubCell"/>
</dbReference>
<keyword evidence="15" id="KW-1185">Reference proteome</keyword>
<evidence type="ECO:0000256" key="11">
    <source>
        <dbReference type="ARBA" id="ARBA00023034"/>
    </source>
</evidence>
<keyword evidence="10 13" id="KW-1133">Transmembrane helix</keyword>
<evidence type="ECO:0000256" key="6">
    <source>
        <dbReference type="ARBA" id="ARBA00022475"/>
    </source>
</evidence>
<keyword evidence="9" id="KW-0677">Repeat</keyword>
<evidence type="ECO:0000256" key="13">
    <source>
        <dbReference type="SAM" id="Phobius"/>
    </source>
</evidence>
<feature type="transmembrane region" description="Helical" evidence="13">
    <location>
        <begin position="183"/>
        <end position="201"/>
    </location>
</feature>
<keyword evidence="6" id="KW-1003">Cell membrane</keyword>
<dbReference type="Gene3D" id="1.20.1280.290">
    <property type="match status" value="2"/>
</dbReference>
<comment type="subcellular location">
    <subcellularLocation>
        <location evidence="1">Cell membrane</location>
        <topology evidence="1">Multi-pass membrane protein</topology>
    </subcellularLocation>
    <subcellularLocation>
        <location evidence="2">Golgi apparatus membrane</location>
        <topology evidence="2">Multi-pass membrane protein</topology>
    </subcellularLocation>
</comment>
<feature type="transmembrane region" description="Helical" evidence="13">
    <location>
        <begin position="67"/>
        <end position="85"/>
    </location>
</feature>
<evidence type="ECO:0000256" key="5">
    <source>
        <dbReference type="ARBA" id="ARBA00022448"/>
    </source>
</evidence>
<dbReference type="OrthoDB" id="409725at2759"/>
<evidence type="ECO:0000256" key="7">
    <source>
        <dbReference type="ARBA" id="ARBA00022597"/>
    </source>
</evidence>
<dbReference type="AlphaFoldDB" id="A0A7J6LFL3"/>
<dbReference type="Proteomes" id="UP000591131">
    <property type="component" value="Unassembled WGS sequence"/>
</dbReference>
<dbReference type="InterPro" id="IPR004316">
    <property type="entry name" value="SWEET_rpt"/>
</dbReference>
<evidence type="ECO:0000256" key="9">
    <source>
        <dbReference type="ARBA" id="ARBA00022737"/>
    </source>
</evidence>
<proteinExistence type="inferred from homology"/>
<dbReference type="InterPro" id="IPR047664">
    <property type="entry name" value="SWEET"/>
</dbReference>
<dbReference type="GO" id="GO:0051119">
    <property type="term" value="F:sugar transmembrane transporter activity"/>
    <property type="evidence" value="ECO:0007669"/>
    <property type="project" value="InterPro"/>
</dbReference>
<evidence type="ECO:0000313" key="14">
    <source>
        <dbReference type="EMBL" id="KAF4657800.1"/>
    </source>
</evidence>
<evidence type="ECO:0000256" key="3">
    <source>
        <dbReference type="ARBA" id="ARBA00007809"/>
    </source>
</evidence>
<dbReference type="GO" id="GO:0005886">
    <property type="term" value="C:plasma membrane"/>
    <property type="evidence" value="ECO:0007669"/>
    <property type="project" value="UniProtKB-SubCell"/>
</dbReference>
<dbReference type="EMBL" id="JAAPAO010000523">
    <property type="protein sequence ID" value="KAF4657800.1"/>
    <property type="molecule type" value="Genomic_DNA"/>
</dbReference>
<keyword evidence="11" id="KW-0333">Golgi apparatus</keyword>
<protein>
    <recommendedName>
        <fullName evidence="4">Sugar transporter SWEET1</fullName>
    </recommendedName>
</protein>
<dbReference type="FunFam" id="1.20.1280.290:FF:000004">
    <property type="entry name" value="Sugar transporter SWEET"/>
    <property type="match status" value="1"/>
</dbReference>
<evidence type="ECO:0000256" key="12">
    <source>
        <dbReference type="ARBA" id="ARBA00023136"/>
    </source>
</evidence>
<accession>A0A7J6LFL3</accession>
<comment type="caution">
    <text evidence="14">The sequence shown here is derived from an EMBL/GenBank/DDBJ whole genome shotgun (WGS) entry which is preliminary data.</text>
</comment>
<dbReference type="PANTHER" id="PTHR10791:SF30">
    <property type="entry name" value="SUGAR TRANSPORTER SWEET1"/>
    <property type="match status" value="1"/>
</dbReference>
<name>A0A7J6LFL3_PERCH</name>
<evidence type="ECO:0000256" key="1">
    <source>
        <dbReference type="ARBA" id="ARBA00004651"/>
    </source>
</evidence>
<dbReference type="Pfam" id="PF03083">
    <property type="entry name" value="MtN3_slv"/>
    <property type="match status" value="2"/>
</dbReference>
<feature type="transmembrane region" description="Helical" evidence="13">
    <location>
        <begin position="26"/>
        <end position="46"/>
    </location>
</feature>
<feature type="transmembrane region" description="Helical" evidence="13">
    <location>
        <begin position="91"/>
        <end position="112"/>
    </location>
</feature>
<comment type="similarity">
    <text evidence="3">Belongs to the SWEET sugar transporter family.</text>
</comment>
<keyword evidence="8 13" id="KW-0812">Transmembrane</keyword>
<evidence type="ECO:0000256" key="4">
    <source>
        <dbReference type="ARBA" id="ARBA00021741"/>
    </source>
</evidence>
<organism evidence="14 15">
    <name type="scientific">Perkinsus chesapeaki</name>
    <name type="common">Clam parasite</name>
    <name type="synonym">Perkinsus andrewsi</name>
    <dbReference type="NCBI Taxonomy" id="330153"/>
    <lineage>
        <taxon>Eukaryota</taxon>
        <taxon>Sar</taxon>
        <taxon>Alveolata</taxon>
        <taxon>Perkinsozoa</taxon>
        <taxon>Perkinsea</taxon>
        <taxon>Perkinsida</taxon>
        <taxon>Perkinsidae</taxon>
        <taxon>Perkinsus</taxon>
    </lineage>
</organism>
<gene>
    <name evidence="14" type="primary">SWEET11_3</name>
    <name evidence="14" type="ORF">FOL47_008301</name>
</gene>
<evidence type="ECO:0000313" key="15">
    <source>
        <dbReference type="Proteomes" id="UP000591131"/>
    </source>
</evidence>
<feature type="transmembrane region" description="Helical" evidence="13">
    <location>
        <begin position="207"/>
        <end position="228"/>
    </location>
</feature>
<feature type="transmembrane region" description="Helical" evidence="13">
    <location>
        <begin position="148"/>
        <end position="171"/>
    </location>
</feature>
<evidence type="ECO:0000256" key="2">
    <source>
        <dbReference type="ARBA" id="ARBA00004653"/>
    </source>
</evidence>
<sequence>MEAVTAAVAFSAATDAYTGSVLLGAMASIAPILGTVGSVLSVIQYISCIPTFIEVSKRKSTGNLSPMPYCTTSLLSLLWVTYGFMVPGRMAVLVVNAIALAFMVVYMAVFLWYTASKKPTLVKYINVFLCYGAVMGVALVFATSASGFLGNCCMVVSIAMYASPLAVVPTIIKTKDSSCMPPLYSLTGFIAAIVWFGYGLGSGDFHVWIPNGVGSGLCLSQLIIWFIYRTPSTYSKKGSEYYDDVKPGASVYYSVTDSDVPDYNSIASDSTVCSADYMLLDP</sequence>
<feature type="transmembrane region" description="Helical" evidence="13">
    <location>
        <begin position="124"/>
        <end position="142"/>
    </location>
</feature>